<keyword evidence="3" id="KW-0472">Membrane</keyword>
<organism evidence="11 12">
    <name type="scientific">Haemaphysalis longicornis</name>
    <name type="common">Bush tick</name>
    <dbReference type="NCBI Taxonomy" id="44386"/>
    <lineage>
        <taxon>Eukaryota</taxon>
        <taxon>Metazoa</taxon>
        <taxon>Ecdysozoa</taxon>
        <taxon>Arthropoda</taxon>
        <taxon>Chelicerata</taxon>
        <taxon>Arachnida</taxon>
        <taxon>Acari</taxon>
        <taxon>Parasitiformes</taxon>
        <taxon>Ixodida</taxon>
        <taxon>Ixodoidea</taxon>
        <taxon>Ixodidae</taxon>
        <taxon>Haemaphysalinae</taxon>
        <taxon>Haemaphysalis</taxon>
    </lineage>
</organism>
<dbReference type="CDD" id="cd14752">
    <property type="entry name" value="GH31_N"/>
    <property type="match status" value="1"/>
</dbReference>
<dbReference type="InterPro" id="IPR000519">
    <property type="entry name" value="P_trefoil_dom"/>
</dbReference>
<dbReference type="GO" id="GO:0016020">
    <property type="term" value="C:membrane"/>
    <property type="evidence" value="ECO:0007669"/>
    <property type="project" value="UniProtKB-SubCell"/>
</dbReference>
<keyword evidence="4" id="KW-1015">Disulfide bond</keyword>
<dbReference type="GO" id="GO:0004558">
    <property type="term" value="F:alpha-1,4-glucosidase activity"/>
    <property type="evidence" value="ECO:0007669"/>
    <property type="project" value="TreeGrafter"/>
</dbReference>
<reference evidence="11 12" key="1">
    <citation type="journal article" date="2020" name="Cell">
        <title>Large-Scale Comparative Analyses of Tick Genomes Elucidate Their Genetic Diversity and Vector Capacities.</title>
        <authorList>
            <consortium name="Tick Genome and Microbiome Consortium (TIGMIC)"/>
            <person name="Jia N."/>
            <person name="Wang J."/>
            <person name="Shi W."/>
            <person name="Du L."/>
            <person name="Sun Y."/>
            <person name="Zhan W."/>
            <person name="Jiang J.F."/>
            <person name="Wang Q."/>
            <person name="Zhang B."/>
            <person name="Ji P."/>
            <person name="Bell-Sakyi L."/>
            <person name="Cui X.M."/>
            <person name="Yuan T.T."/>
            <person name="Jiang B.G."/>
            <person name="Yang W.F."/>
            <person name="Lam T.T."/>
            <person name="Chang Q.C."/>
            <person name="Ding S.J."/>
            <person name="Wang X.J."/>
            <person name="Zhu J.G."/>
            <person name="Ruan X.D."/>
            <person name="Zhao L."/>
            <person name="Wei J.T."/>
            <person name="Ye R.Z."/>
            <person name="Que T.C."/>
            <person name="Du C.H."/>
            <person name="Zhou Y.H."/>
            <person name="Cheng J.X."/>
            <person name="Dai P.F."/>
            <person name="Guo W.B."/>
            <person name="Han X.H."/>
            <person name="Huang E.J."/>
            <person name="Li L.F."/>
            <person name="Wei W."/>
            <person name="Gao Y.C."/>
            <person name="Liu J.Z."/>
            <person name="Shao H.Z."/>
            <person name="Wang X."/>
            <person name="Wang C.C."/>
            <person name="Yang T.C."/>
            <person name="Huo Q.B."/>
            <person name="Li W."/>
            <person name="Chen H.Y."/>
            <person name="Chen S.E."/>
            <person name="Zhou L.G."/>
            <person name="Ni X.B."/>
            <person name="Tian J.H."/>
            <person name="Sheng Y."/>
            <person name="Liu T."/>
            <person name="Pan Y.S."/>
            <person name="Xia L.Y."/>
            <person name="Li J."/>
            <person name="Zhao F."/>
            <person name="Cao W.C."/>
        </authorList>
    </citation>
    <scope>NUCLEOTIDE SEQUENCE [LARGE SCALE GENOMIC DNA]</scope>
    <source>
        <strain evidence="11">HaeL-2018</strain>
    </source>
</reference>
<dbReference type="Proteomes" id="UP000821853">
    <property type="component" value="Chromosome 3"/>
</dbReference>
<dbReference type="CDD" id="cd00111">
    <property type="entry name" value="Trefoil"/>
    <property type="match status" value="1"/>
</dbReference>
<dbReference type="InterPro" id="IPR044913">
    <property type="entry name" value="P_trefoil_dom_sf"/>
</dbReference>
<comment type="caution">
    <text evidence="11">The sequence shown here is derived from an EMBL/GenBank/DDBJ whole genome shotgun (WGS) entry which is preliminary data.</text>
</comment>
<gene>
    <name evidence="11" type="ORF">HPB48_015670</name>
</gene>
<dbReference type="FunFam" id="2.60.40.1760:FF:000001">
    <property type="entry name" value="Maltase-glucoamylase, intestinal"/>
    <property type="match status" value="1"/>
</dbReference>
<evidence type="ECO:0000256" key="9">
    <source>
        <dbReference type="SAM" id="MobiDB-lite"/>
    </source>
</evidence>
<evidence type="ECO:0000256" key="2">
    <source>
        <dbReference type="ARBA" id="ARBA00007806"/>
    </source>
</evidence>
<dbReference type="InterPro" id="IPR017853">
    <property type="entry name" value="GH"/>
</dbReference>
<dbReference type="PANTHER" id="PTHR22762:SF133">
    <property type="entry name" value="P-TYPE DOMAIN-CONTAINING PROTEIN"/>
    <property type="match status" value="1"/>
</dbReference>
<dbReference type="SUPFAM" id="SSF51445">
    <property type="entry name" value="(Trans)glycosidases"/>
    <property type="match status" value="2"/>
</dbReference>
<dbReference type="GO" id="GO:0005975">
    <property type="term" value="P:carbohydrate metabolic process"/>
    <property type="evidence" value="ECO:0007669"/>
    <property type="project" value="InterPro"/>
</dbReference>
<dbReference type="Gene3D" id="2.60.40.1180">
    <property type="entry name" value="Golgi alpha-mannosidase II"/>
    <property type="match status" value="1"/>
</dbReference>
<dbReference type="Gene3D" id="3.20.20.80">
    <property type="entry name" value="Glycosidases"/>
    <property type="match status" value="2"/>
</dbReference>
<dbReference type="Pfam" id="PF01055">
    <property type="entry name" value="Glyco_hydro_31_2nd"/>
    <property type="match status" value="2"/>
</dbReference>
<proteinExistence type="inferred from homology"/>
<dbReference type="SUPFAM" id="SSF57492">
    <property type="entry name" value="Trefoil"/>
    <property type="match status" value="1"/>
</dbReference>
<evidence type="ECO:0000313" key="11">
    <source>
        <dbReference type="EMBL" id="KAH9371105.1"/>
    </source>
</evidence>
<feature type="domain" description="P-type" evidence="10">
    <location>
        <begin position="152"/>
        <end position="218"/>
    </location>
</feature>
<dbReference type="InterPro" id="IPR000322">
    <property type="entry name" value="Glyco_hydro_31_TIM"/>
</dbReference>
<dbReference type="InterPro" id="IPR013780">
    <property type="entry name" value="Glyco_hydro_b"/>
</dbReference>
<dbReference type="Pfam" id="PF13802">
    <property type="entry name" value="Gal_mutarotas_2"/>
    <property type="match status" value="1"/>
</dbReference>
<accession>A0A9J6G8R4</accession>
<name>A0A9J6G8R4_HAELO</name>
<keyword evidence="12" id="KW-1185">Reference proteome</keyword>
<dbReference type="InterPro" id="IPR025887">
    <property type="entry name" value="Glyco_hydro_31_N_dom"/>
</dbReference>
<evidence type="ECO:0000256" key="7">
    <source>
        <dbReference type="PROSITE-ProRule" id="PRU00779"/>
    </source>
</evidence>
<dbReference type="AlphaFoldDB" id="A0A9J6G8R4"/>
<evidence type="ECO:0000256" key="5">
    <source>
        <dbReference type="ARBA" id="ARBA00023180"/>
    </source>
</evidence>
<evidence type="ECO:0000256" key="4">
    <source>
        <dbReference type="ARBA" id="ARBA00023157"/>
    </source>
</evidence>
<evidence type="ECO:0000256" key="6">
    <source>
        <dbReference type="ARBA" id="ARBA00041343"/>
    </source>
</evidence>
<evidence type="ECO:0000256" key="8">
    <source>
        <dbReference type="RuleBase" id="RU361185"/>
    </source>
</evidence>
<feature type="compositionally biased region" description="Low complexity" evidence="9">
    <location>
        <begin position="47"/>
        <end position="56"/>
    </location>
</feature>
<dbReference type="InterPro" id="IPR011013">
    <property type="entry name" value="Gal_mutarotase_sf_dom"/>
</dbReference>
<dbReference type="Pfam" id="PF00088">
    <property type="entry name" value="Trefoil"/>
    <property type="match status" value="1"/>
</dbReference>
<dbReference type="OrthoDB" id="6412956at2759"/>
<dbReference type="EMBL" id="JABSTR010000005">
    <property type="protein sequence ID" value="KAH9371105.1"/>
    <property type="molecule type" value="Genomic_DNA"/>
</dbReference>
<keyword evidence="8" id="KW-0326">Glycosidase</keyword>
<dbReference type="PROSITE" id="PS51448">
    <property type="entry name" value="P_TREFOIL_2"/>
    <property type="match status" value="1"/>
</dbReference>
<dbReference type="SUPFAM" id="SSF74650">
    <property type="entry name" value="Galactose mutarotase-like"/>
    <property type="match status" value="1"/>
</dbReference>
<comment type="caution">
    <text evidence="7">Lacks conserved residue(s) required for the propagation of feature annotation.</text>
</comment>
<dbReference type="InterPro" id="IPR048395">
    <property type="entry name" value="Glyco_hydro_31_C"/>
</dbReference>
<dbReference type="Gene3D" id="4.10.110.10">
    <property type="entry name" value="Spasmolytic Protein, domain 1"/>
    <property type="match status" value="1"/>
</dbReference>
<comment type="similarity">
    <text evidence="2 8">Belongs to the glycosyl hydrolase 31 family.</text>
</comment>
<feature type="region of interest" description="Disordered" evidence="9">
    <location>
        <begin position="37"/>
        <end position="56"/>
    </location>
</feature>
<evidence type="ECO:0000259" key="10">
    <source>
        <dbReference type="PROSITE" id="PS51448"/>
    </source>
</evidence>
<dbReference type="GO" id="GO:0030246">
    <property type="term" value="F:carbohydrate binding"/>
    <property type="evidence" value="ECO:0007669"/>
    <property type="project" value="InterPro"/>
</dbReference>
<evidence type="ECO:0000256" key="1">
    <source>
        <dbReference type="ARBA" id="ARBA00004370"/>
    </source>
</evidence>
<protein>
    <recommendedName>
        <fullName evidence="6">Maltase</fullName>
    </recommendedName>
</protein>
<evidence type="ECO:0000313" key="12">
    <source>
        <dbReference type="Proteomes" id="UP000821853"/>
    </source>
</evidence>
<keyword evidence="5" id="KW-0325">Glycoprotein</keyword>
<comment type="subcellular location">
    <subcellularLocation>
        <location evidence="1">Membrane</location>
    </subcellularLocation>
</comment>
<dbReference type="SUPFAM" id="SSF51011">
    <property type="entry name" value="Glycosyl hydrolase domain"/>
    <property type="match status" value="1"/>
</dbReference>
<sequence>MPMTGAMKKAQIQSVIQDDDIFGLGCARENAIPRLEITSKDKDDEGSSSAEDGASADSALAGGGGAALKAHHQRKRCCDDDFSALSTRLRCLLATGIVLLVLTAVFVPCTTSCSGSTWDSCGRPCSGFTGSGTDVFTLDETLDPSEASAWKPRCPDAPVLEWNRFDCYPEDADVDEHMCQDRGCCWAITNVRTAANDKDGPAAREHYRDPVPKCILPLNSGYRIAGPEEPLFGGYELPLQRIPAPSRYGDDIAHLKFRVHMQTPYRLRIKIYDPSEERYEVPDPVIPVEMDLGSPLVHEGEIQMYATSYGLGSDPFSFQVRRTKTGTVLFDTGVGALLFSNQFLQLSARLPGGRVYGLGEHVRDRFQHDMDWRTWSIFNRDTFPEDHSNLYGSHPMYMCIEKDNNAHAVLLLNSNAMEVQLQPTPAVTFRTTGGVFDFYFFLGPTPEDVVRQYTEAVGRPLMPPYWSLGFHLGRWGYRTTEYVQDTQKKMRDMNMPQDVVIVDRDIQLKHRLFTLDQNNFAKLPNLVRELRGRGQRFMLVMEPGVAAPRGDPGPYEPLESGERLGVFVNDTWGMQPIQGLVGADVCGFYDDAQEELCLRWMQLGIFYPLVRNNNAIESSAQDPSAFSVEFQAVARNALKLRYDLLPFLYTLFHHAHTKGTTVARPLFHVFPNDTEAYEIDRQFMWGDALLMTPVLEQNTLEICSYQYKKLFNSAFDELAIMFVRVLGIRKRPVRVELDGYYQLSRRQYRWHHSNKVSGPETILQMRVFLPF</sequence>
<dbReference type="Gene3D" id="2.60.40.1760">
    <property type="entry name" value="glycosyl hydrolase (family 31)"/>
    <property type="match status" value="1"/>
</dbReference>
<dbReference type="OMA" id="VMELAMD"/>
<evidence type="ECO:0000256" key="3">
    <source>
        <dbReference type="ARBA" id="ARBA00023136"/>
    </source>
</evidence>
<dbReference type="PANTHER" id="PTHR22762">
    <property type="entry name" value="ALPHA-GLUCOSIDASE"/>
    <property type="match status" value="1"/>
</dbReference>
<keyword evidence="8" id="KW-0378">Hydrolase</keyword>
<dbReference type="Pfam" id="PF21365">
    <property type="entry name" value="Glyco_hydro_31_3rd"/>
    <property type="match status" value="1"/>
</dbReference>
<dbReference type="VEuPathDB" id="VectorBase:HLOH_062457"/>